<evidence type="ECO:0000313" key="2">
    <source>
        <dbReference type="EMBL" id="MEQ2210804.1"/>
    </source>
</evidence>
<accession>A0ABV0RRI8</accession>
<evidence type="ECO:0000313" key="3">
    <source>
        <dbReference type="Proteomes" id="UP001434883"/>
    </source>
</evidence>
<keyword evidence="3" id="KW-1185">Reference proteome</keyword>
<name>A0ABV0RRI8_9TELE</name>
<dbReference type="Proteomes" id="UP001434883">
    <property type="component" value="Unassembled WGS sequence"/>
</dbReference>
<dbReference type="Pfam" id="PF25153">
    <property type="entry name" value="TPR_AP5Z1"/>
    <property type="match status" value="1"/>
</dbReference>
<sequence>HVIILSKKLVDWLRYASIVQGGGASSGGFFIGPRSRQVSNLDLIFPVFPDISCFNYCFVFFSLCLPQSWMGQCQGTSSLCSAWDKDSQRTNG</sequence>
<evidence type="ECO:0000259" key="1">
    <source>
        <dbReference type="Pfam" id="PF25153"/>
    </source>
</evidence>
<dbReference type="InterPro" id="IPR056857">
    <property type="entry name" value="TPR_AP5Z1_N"/>
</dbReference>
<dbReference type="EMBL" id="JAHRIN010054611">
    <property type="protein sequence ID" value="MEQ2210804.1"/>
    <property type="molecule type" value="Genomic_DNA"/>
</dbReference>
<protein>
    <recommendedName>
        <fullName evidence="1">AP-5 complex subunit zeta-1 N-terminal TPR domain-containing protein</fullName>
    </recommendedName>
</protein>
<feature type="domain" description="AP-5 complex subunit zeta-1 N-terminal TPR" evidence="1">
    <location>
        <begin position="1"/>
        <end position="39"/>
    </location>
</feature>
<gene>
    <name evidence="2" type="ORF">XENOCAPTIV_019731</name>
</gene>
<proteinExistence type="predicted"/>
<organism evidence="2 3">
    <name type="scientific">Xenoophorus captivus</name>
    <dbReference type="NCBI Taxonomy" id="1517983"/>
    <lineage>
        <taxon>Eukaryota</taxon>
        <taxon>Metazoa</taxon>
        <taxon>Chordata</taxon>
        <taxon>Craniata</taxon>
        <taxon>Vertebrata</taxon>
        <taxon>Euteleostomi</taxon>
        <taxon>Actinopterygii</taxon>
        <taxon>Neopterygii</taxon>
        <taxon>Teleostei</taxon>
        <taxon>Neoteleostei</taxon>
        <taxon>Acanthomorphata</taxon>
        <taxon>Ovalentaria</taxon>
        <taxon>Atherinomorphae</taxon>
        <taxon>Cyprinodontiformes</taxon>
        <taxon>Goodeidae</taxon>
        <taxon>Xenoophorus</taxon>
    </lineage>
</organism>
<feature type="non-terminal residue" evidence="2">
    <location>
        <position position="1"/>
    </location>
</feature>
<reference evidence="2 3" key="1">
    <citation type="submission" date="2021-06" db="EMBL/GenBank/DDBJ databases">
        <authorList>
            <person name="Palmer J.M."/>
        </authorList>
    </citation>
    <scope>NUCLEOTIDE SEQUENCE [LARGE SCALE GENOMIC DNA]</scope>
    <source>
        <strain evidence="2 3">XC_2019</strain>
        <tissue evidence="2">Muscle</tissue>
    </source>
</reference>
<comment type="caution">
    <text evidence="2">The sequence shown here is derived from an EMBL/GenBank/DDBJ whole genome shotgun (WGS) entry which is preliminary data.</text>
</comment>